<sequence length="194" mass="21416">MQLTTILTSSLLLLLPAVVSAWSCLSDADAQDIVDKSIIFLQHRNITQAREVATELFSPDIVQYGDSINILRADPLGTPVYENATAYIEGTLAAPGIPNITTIAIIHDCNSLVFFWQFEGIGGPNAPVKNRVRGMTYQQMDDNNKVIQHDVEFNSYAWAENTGFQISYPETGTYAQPEEPPAKVRRSPRGARMG</sequence>
<dbReference type="InterPro" id="IPR058645">
    <property type="entry name" value="NTF2-like_dom_7"/>
</dbReference>
<feature type="compositionally biased region" description="Basic residues" evidence="1">
    <location>
        <begin position="183"/>
        <end position="194"/>
    </location>
</feature>
<dbReference type="EMBL" id="LFJN01000007">
    <property type="protein sequence ID" value="KPI42239.1"/>
    <property type="molecule type" value="Genomic_DNA"/>
</dbReference>
<keyword evidence="5" id="KW-1185">Reference proteome</keyword>
<evidence type="ECO:0000259" key="3">
    <source>
        <dbReference type="Pfam" id="PF26534"/>
    </source>
</evidence>
<accession>A0A0N0NP83</accession>
<evidence type="ECO:0000256" key="2">
    <source>
        <dbReference type="SAM" id="SignalP"/>
    </source>
</evidence>
<keyword evidence="2" id="KW-0732">Signal</keyword>
<feature type="chain" id="PRO_5005856889" description="NTF2-like domain-containing protein" evidence="2">
    <location>
        <begin position="22"/>
        <end position="194"/>
    </location>
</feature>
<feature type="region of interest" description="Disordered" evidence="1">
    <location>
        <begin position="170"/>
        <end position="194"/>
    </location>
</feature>
<comment type="caution">
    <text evidence="4">The sequence shown here is derived from an EMBL/GenBank/DDBJ whole genome shotgun (WGS) entry which is preliminary data.</text>
</comment>
<dbReference type="VEuPathDB" id="FungiDB:AB675_9841"/>
<reference evidence="4 5" key="1">
    <citation type="submission" date="2015-06" db="EMBL/GenBank/DDBJ databases">
        <title>Draft genome of the ant-associated black yeast Phialophora attae CBS 131958.</title>
        <authorList>
            <person name="Moreno L.F."/>
            <person name="Stielow B.J."/>
            <person name="de Hoog S."/>
            <person name="Vicente V.A."/>
            <person name="Weiss V.A."/>
            <person name="de Vries M."/>
            <person name="Cruz L.M."/>
            <person name="Souza E.M."/>
        </authorList>
    </citation>
    <scope>NUCLEOTIDE SEQUENCE [LARGE SCALE GENOMIC DNA]</scope>
    <source>
        <strain evidence="4 5">CBS 131958</strain>
    </source>
</reference>
<feature type="domain" description="NTF2-like" evidence="3">
    <location>
        <begin position="24"/>
        <end position="164"/>
    </location>
</feature>
<dbReference type="Pfam" id="PF26534">
    <property type="entry name" value="NTF2_7"/>
    <property type="match status" value="1"/>
</dbReference>
<dbReference type="InterPro" id="IPR032710">
    <property type="entry name" value="NTF2-like_dom_sf"/>
</dbReference>
<protein>
    <recommendedName>
        <fullName evidence="3">NTF2-like domain-containing protein</fullName>
    </recommendedName>
</protein>
<dbReference type="Proteomes" id="UP000038010">
    <property type="component" value="Unassembled WGS sequence"/>
</dbReference>
<gene>
    <name evidence="4" type="ORF">AB675_9841</name>
</gene>
<organism evidence="4 5">
    <name type="scientific">Cyphellophora attinorum</name>
    <dbReference type="NCBI Taxonomy" id="1664694"/>
    <lineage>
        <taxon>Eukaryota</taxon>
        <taxon>Fungi</taxon>
        <taxon>Dikarya</taxon>
        <taxon>Ascomycota</taxon>
        <taxon>Pezizomycotina</taxon>
        <taxon>Eurotiomycetes</taxon>
        <taxon>Chaetothyriomycetidae</taxon>
        <taxon>Chaetothyriales</taxon>
        <taxon>Cyphellophoraceae</taxon>
        <taxon>Cyphellophora</taxon>
    </lineage>
</organism>
<dbReference type="RefSeq" id="XP_018002202.1">
    <property type="nucleotide sequence ID" value="XM_018150412.1"/>
</dbReference>
<dbReference type="OrthoDB" id="5596743at2759"/>
<evidence type="ECO:0000256" key="1">
    <source>
        <dbReference type="SAM" id="MobiDB-lite"/>
    </source>
</evidence>
<evidence type="ECO:0000313" key="5">
    <source>
        <dbReference type="Proteomes" id="UP000038010"/>
    </source>
</evidence>
<name>A0A0N0NP83_9EURO</name>
<evidence type="ECO:0000313" key="4">
    <source>
        <dbReference type="EMBL" id="KPI42239.1"/>
    </source>
</evidence>
<proteinExistence type="predicted"/>
<feature type="signal peptide" evidence="2">
    <location>
        <begin position="1"/>
        <end position="21"/>
    </location>
</feature>
<dbReference type="AlphaFoldDB" id="A0A0N0NP83"/>
<dbReference type="GeneID" id="28742292"/>
<dbReference type="SUPFAM" id="SSF54427">
    <property type="entry name" value="NTF2-like"/>
    <property type="match status" value="1"/>
</dbReference>